<dbReference type="GO" id="GO:0045892">
    <property type="term" value="P:negative regulation of DNA-templated transcription"/>
    <property type="evidence" value="ECO:0007669"/>
    <property type="project" value="InterPro"/>
</dbReference>
<evidence type="ECO:0000256" key="3">
    <source>
        <dbReference type="ARBA" id="ARBA00023163"/>
    </source>
</evidence>
<dbReference type="Pfam" id="PF00440">
    <property type="entry name" value="TetR_N"/>
    <property type="match status" value="1"/>
</dbReference>
<dbReference type="SUPFAM" id="SSF48498">
    <property type="entry name" value="Tetracyclin repressor-like, C-terminal domain"/>
    <property type="match status" value="1"/>
</dbReference>
<dbReference type="PRINTS" id="PR00455">
    <property type="entry name" value="HTHTETR"/>
</dbReference>
<keyword evidence="2 4" id="KW-0238">DNA-binding</keyword>
<dbReference type="Pfam" id="PF02909">
    <property type="entry name" value="TetR_C_1"/>
    <property type="match status" value="1"/>
</dbReference>
<dbReference type="InterPro" id="IPR009057">
    <property type="entry name" value="Homeodomain-like_sf"/>
</dbReference>
<feature type="region of interest" description="Disordered" evidence="5">
    <location>
        <begin position="83"/>
        <end position="106"/>
    </location>
</feature>
<keyword evidence="1" id="KW-0805">Transcription regulation</keyword>
<accession>A0A499V8P9</accession>
<evidence type="ECO:0000256" key="5">
    <source>
        <dbReference type="SAM" id="MobiDB-lite"/>
    </source>
</evidence>
<gene>
    <name evidence="7" type="ORF">SSPO_073640</name>
</gene>
<keyword evidence="3" id="KW-0804">Transcription</keyword>
<evidence type="ECO:0000259" key="6">
    <source>
        <dbReference type="PROSITE" id="PS50977"/>
    </source>
</evidence>
<dbReference type="PANTHER" id="PTHR30055:SF151">
    <property type="entry name" value="TRANSCRIPTIONAL REGULATORY PROTEIN"/>
    <property type="match status" value="1"/>
</dbReference>
<dbReference type="InterPro" id="IPR001647">
    <property type="entry name" value="HTH_TetR"/>
</dbReference>
<dbReference type="PANTHER" id="PTHR30055">
    <property type="entry name" value="HTH-TYPE TRANSCRIPTIONAL REGULATOR RUTR"/>
    <property type="match status" value="1"/>
</dbReference>
<name>A0A499V8P9_9ACTN</name>
<evidence type="ECO:0000256" key="2">
    <source>
        <dbReference type="ARBA" id="ARBA00023125"/>
    </source>
</evidence>
<dbReference type="EMBL" id="AP019620">
    <property type="protein sequence ID" value="BBJ44646.1"/>
    <property type="molecule type" value="Genomic_DNA"/>
</dbReference>
<feature type="domain" description="HTH tetR-type" evidence="6">
    <location>
        <begin position="14"/>
        <end position="74"/>
    </location>
</feature>
<evidence type="ECO:0000313" key="8">
    <source>
        <dbReference type="Proteomes" id="UP000463951"/>
    </source>
</evidence>
<dbReference type="Gene3D" id="1.10.10.60">
    <property type="entry name" value="Homeodomain-like"/>
    <property type="match status" value="1"/>
</dbReference>
<sequence length="262" mass="27675">MATRTRRSQRRTEALSRERIVEAAVELLDEAGEGGLTFRALTERLATGPGAIYWHVANKSELLDAVTDAVVAAAVAIESVESVEPAETAGSVEPAGSAEPSESADLPQEKIRAVALGLFDAIDEHPWLAAQLTAQLSRSPWGSVTPRIFESIGRQVRALGGTEGSQFTAASALVHYILGAAGQNAANGRGPGPDVDRGEFLDAASRAWQELDPDDYPFTRAVAEQMREHDDREQFLAGIDLVLTGITARHLSGGAAGAPPVS</sequence>
<reference evidence="7 8" key="1">
    <citation type="journal article" date="2020" name="Int. J. Syst. Evol. Microbiol.">
        <title>Reclassification of Streptomyces castelarensis and Streptomyces sporoclivatus as later heterotypic synonyms of Streptomyces antimycoticus.</title>
        <authorList>
            <person name="Komaki H."/>
            <person name="Tamura T."/>
        </authorList>
    </citation>
    <scope>NUCLEOTIDE SEQUENCE [LARGE SCALE GENOMIC DNA]</scope>
    <source>
        <strain evidence="7 8">NBRC 100767</strain>
    </source>
</reference>
<evidence type="ECO:0000256" key="4">
    <source>
        <dbReference type="PROSITE-ProRule" id="PRU00335"/>
    </source>
</evidence>
<evidence type="ECO:0000313" key="7">
    <source>
        <dbReference type="EMBL" id="BBJ44646.1"/>
    </source>
</evidence>
<dbReference type="GO" id="GO:0003700">
    <property type="term" value="F:DNA-binding transcription factor activity"/>
    <property type="evidence" value="ECO:0007669"/>
    <property type="project" value="TreeGrafter"/>
</dbReference>
<organism evidence="7 8">
    <name type="scientific">Streptomyces antimycoticus</name>
    <dbReference type="NCBI Taxonomy" id="68175"/>
    <lineage>
        <taxon>Bacteria</taxon>
        <taxon>Bacillati</taxon>
        <taxon>Actinomycetota</taxon>
        <taxon>Actinomycetes</taxon>
        <taxon>Kitasatosporales</taxon>
        <taxon>Streptomycetaceae</taxon>
        <taxon>Streptomyces</taxon>
        <taxon>Streptomyces violaceusniger group</taxon>
    </lineage>
</organism>
<feature type="DNA-binding region" description="H-T-H motif" evidence="4">
    <location>
        <begin position="37"/>
        <end position="56"/>
    </location>
</feature>
<dbReference type="InterPro" id="IPR004111">
    <property type="entry name" value="Repressor_TetR_C"/>
</dbReference>
<dbReference type="SUPFAM" id="SSF46689">
    <property type="entry name" value="Homeodomain-like"/>
    <property type="match status" value="1"/>
</dbReference>
<protein>
    <submittedName>
        <fullName evidence="7">TetR family transcriptional regulator</fullName>
    </submittedName>
</protein>
<evidence type="ECO:0000256" key="1">
    <source>
        <dbReference type="ARBA" id="ARBA00023015"/>
    </source>
</evidence>
<dbReference type="Gene3D" id="1.10.357.10">
    <property type="entry name" value="Tetracycline Repressor, domain 2"/>
    <property type="match status" value="1"/>
</dbReference>
<dbReference type="AlphaFoldDB" id="A0A499V8P9"/>
<dbReference type="Proteomes" id="UP000463951">
    <property type="component" value="Chromosome"/>
</dbReference>
<dbReference type="InterPro" id="IPR036271">
    <property type="entry name" value="Tet_transcr_reg_TetR-rel_C_sf"/>
</dbReference>
<proteinExistence type="predicted"/>
<dbReference type="PROSITE" id="PS50977">
    <property type="entry name" value="HTH_TETR_2"/>
    <property type="match status" value="1"/>
</dbReference>
<dbReference type="GO" id="GO:0000976">
    <property type="term" value="F:transcription cis-regulatory region binding"/>
    <property type="evidence" value="ECO:0007669"/>
    <property type="project" value="TreeGrafter"/>
</dbReference>
<dbReference type="InterPro" id="IPR050109">
    <property type="entry name" value="HTH-type_TetR-like_transc_reg"/>
</dbReference>